<reference evidence="2" key="1">
    <citation type="journal article" date="2020" name="Stud. Mycol.">
        <title>101 Dothideomycetes genomes: a test case for predicting lifestyles and emergence of pathogens.</title>
        <authorList>
            <person name="Haridas S."/>
            <person name="Albert R."/>
            <person name="Binder M."/>
            <person name="Bloem J."/>
            <person name="Labutti K."/>
            <person name="Salamov A."/>
            <person name="Andreopoulos B."/>
            <person name="Baker S."/>
            <person name="Barry K."/>
            <person name="Bills G."/>
            <person name="Bluhm B."/>
            <person name="Cannon C."/>
            <person name="Castanera R."/>
            <person name="Culley D."/>
            <person name="Daum C."/>
            <person name="Ezra D."/>
            <person name="Gonzalez J."/>
            <person name="Henrissat B."/>
            <person name="Kuo A."/>
            <person name="Liang C."/>
            <person name="Lipzen A."/>
            <person name="Lutzoni F."/>
            <person name="Magnuson J."/>
            <person name="Mondo S."/>
            <person name="Nolan M."/>
            <person name="Ohm R."/>
            <person name="Pangilinan J."/>
            <person name="Park H.-J."/>
            <person name="Ramirez L."/>
            <person name="Alfaro M."/>
            <person name="Sun H."/>
            <person name="Tritt A."/>
            <person name="Yoshinaga Y."/>
            <person name="Zwiers L.-H."/>
            <person name="Turgeon B."/>
            <person name="Goodwin S."/>
            <person name="Spatafora J."/>
            <person name="Crous P."/>
            <person name="Grigoriev I."/>
        </authorList>
    </citation>
    <scope>NUCLEOTIDE SEQUENCE</scope>
    <source>
        <strain evidence="2">CBS 161.51</strain>
    </source>
</reference>
<accession>A0A6A5S9L5</accession>
<keyword evidence="3" id="KW-1185">Reference proteome</keyword>
<evidence type="ECO:0000313" key="2">
    <source>
        <dbReference type="EMBL" id="KAF1936158.1"/>
    </source>
</evidence>
<dbReference type="EMBL" id="ML976207">
    <property type="protein sequence ID" value="KAF1936158.1"/>
    <property type="molecule type" value="Genomic_DNA"/>
</dbReference>
<dbReference type="OrthoDB" id="3941683at2759"/>
<proteinExistence type="predicted"/>
<name>A0A6A5S9L5_9PLEO</name>
<sequence>MATLASGAAAGAGSAAPAEGARPAKRATNLRRTISELFAKRAPVEPKLEAVESAMEWIKRDLAGFNAALSFAREAMKDAPKIELGTENAGIGILVNPGVNVPQNSAAAGTAAKVAKREEVVADEDAPKMTLVAITEV</sequence>
<gene>
    <name evidence="2" type="ORF">EJ02DRAFT_459755</name>
</gene>
<evidence type="ECO:0000313" key="3">
    <source>
        <dbReference type="Proteomes" id="UP000800038"/>
    </source>
</evidence>
<protein>
    <submittedName>
        <fullName evidence="2">Uncharacterized protein</fullName>
    </submittedName>
</protein>
<feature type="compositionally biased region" description="Low complexity" evidence="1">
    <location>
        <begin position="1"/>
        <end position="21"/>
    </location>
</feature>
<evidence type="ECO:0000256" key="1">
    <source>
        <dbReference type="SAM" id="MobiDB-lite"/>
    </source>
</evidence>
<dbReference type="AlphaFoldDB" id="A0A6A5S9L5"/>
<organism evidence="2 3">
    <name type="scientific">Clathrospora elynae</name>
    <dbReference type="NCBI Taxonomy" id="706981"/>
    <lineage>
        <taxon>Eukaryota</taxon>
        <taxon>Fungi</taxon>
        <taxon>Dikarya</taxon>
        <taxon>Ascomycota</taxon>
        <taxon>Pezizomycotina</taxon>
        <taxon>Dothideomycetes</taxon>
        <taxon>Pleosporomycetidae</taxon>
        <taxon>Pleosporales</taxon>
        <taxon>Diademaceae</taxon>
        <taxon>Clathrospora</taxon>
    </lineage>
</organism>
<feature type="region of interest" description="Disordered" evidence="1">
    <location>
        <begin position="1"/>
        <end position="27"/>
    </location>
</feature>
<dbReference type="Proteomes" id="UP000800038">
    <property type="component" value="Unassembled WGS sequence"/>
</dbReference>